<sequence>MSKTAKIALGAVVAIAAVSGAGAWYTGTQLPAVLDTSIKEANAQLKQSAPAFGTSATLELVSLEQGVFTSTAHYRVHVGGEGEGAELLFVDKIEHGPFPLSRLKAFKLAPVMAASNYALESSPSVEKWFAASKGAAPLVGDVSIGYDRSMSGSLTLLPLDMQMEDESHLSFSGLNLEVRSDAGGNRVAAIGTMDSLKVDAVSEQGEPVHVLFQGLSLASDQSRAASGLYVGKSDFTLKTANVIVGENPGVRLTDLAQRQDTRENGSNIEGSLTLDAGSISYADKPIGSAQMVWTMKSLDSVALKSLADFYGALYQQVGQVGQAGESTLEDLTEAQQEQAKADLIKLLEGKPQFALERLSLKTANGESRFSLAMQLAKPASFDLPPDQIAREAITSLDLDLSLSKPMISDLVSVQAVLQGQDDQEAIAQQASMTTEMASGMLLSTQLVALEGNDIRARLHYADGQVDFNGKKMTVEEFAGLVMASAGGLGGAMGGEQPAFPDEETPMPIEE</sequence>
<name>A0AAU7XXK8_9PSED</name>
<dbReference type="InterPro" id="IPR010352">
    <property type="entry name" value="DUF945"/>
</dbReference>
<dbReference type="AlphaFoldDB" id="A0AAU7XXK8"/>
<organism evidence="1">
    <name type="scientific">Pseudomonas solani</name>
    <dbReference type="NCBI Taxonomy" id="2731552"/>
    <lineage>
        <taxon>Bacteria</taxon>
        <taxon>Pseudomonadati</taxon>
        <taxon>Pseudomonadota</taxon>
        <taxon>Gammaproteobacteria</taxon>
        <taxon>Pseudomonadales</taxon>
        <taxon>Pseudomonadaceae</taxon>
        <taxon>Pseudomonas</taxon>
    </lineage>
</organism>
<dbReference type="Pfam" id="PF06097">
    <property type="entry name" value="DUF945"/>
    <property type="match status" value="1"/>
</dbReference>
<proteinExistence type="predicted"/>
<reference evidence="1" key="1">
    <citation type="submission" date="2023-08" db="EMBL/GenBank/DDBJ databases">
        <title>Increased levels of nutrients transform a symbiont into a lethal pathobiont.</title>
        <authorList>
            <person name="Lachnit T."/>
            <person name="Ulrich L."/>
            <person name="Willmer F.M."/>
            <person name="Hasenbein T."/>
            <person name="Steiner L.X."/>
            <person name="Wolters M."/>
            <person name="Herbst E.M."/>
            <person name="Deines P."/>
        </authorList>
    </citation>
    <scope>NUCLEOTIDE SEQUENCE</scope>
    <source>
        <strain evidence="1">T3</strain>
    </source>
</reference>
<evidence type="ECO:0000313" key="1">
    <source>
        <dbReference type="EMBL" id="XBY62245.1"/>
    </source>
</evidence>
<dbReference type="EMBL" id="CP158373">
    <property type="protein sequence ID" value="XBY62245.1"/>
    <property type="molecule type" value="Genomic_DNA"/>
</dbReference>
<dbReference type="RefSeq" id="WP_021220677.1">
    <property type="nucleotide sequence ID" value="NZ_CP158373.1"/>
</dbReference>
<accession>A0AAU7XXK8</accession>
<protein>
    <submittedName>
        <fullName evidence="1">YdgA family protein</fullName>
    </submittedName>
</protein>
<gene>
    <name evidence="1" type="ORF">ABS648_20065</name>
</gene>